<feature type="non-terminal residue" evidence="1">
    <location>
        <position position="70"/>
    </location>
</feature>
<protein>
    <submittedName>
        <fullName evidence="1">Uncharacterized protein</fullName>
    </submittedName>
</protein>
<sequence>MQCNLNFVSSAQLSLKKQVFSNDLSAKLLVGILPVFSILLQVLNNDSSANLSMVVTKSSPSSEISRWLTP</sequence>
<accession>S4PKR8</accession>
<organism evidence="1">
    <name type="scientific">Pararge aegeria</name>
    <name type="common">speckled wood butterfly</name>
    <dbReference type="NCBI Taxonomy" id="116150"/>
    <lineage>
        <taxon>Eukaryota</taxon>
        <taxon>Metazoa</taxon>
        <taxon>Ecdysozoa</taxon>
        <taxon>Arthropoda</taxon>
        <taxon>Hexapoda</taxon>
        <taxon>Insecta</taxon>
        <taxon>Pterygota</taxon>
        <taxon>Neoptera</taxon>
        <taxon>Endopterygota</taxon>
        <taxon>Lepidoptera</taxon>
        <taxon>Glossata</taxon>
        <taxon>Ditrysia</taxon>
        <taxon>Papilionoidea</taxon>
        <taxon>Nymphalidae</taxon>
        <taxon>Satyrinae</taxon>
        <taxon>Satyrini</taxon>
        <taxon>Parargina</taxon>
        <taxon>Pararge</taxon>
    </lineage>
</organism>
<name>S4PKR8_9NEOP</name>
<dbReference type="AlphaFoldDB" id="S4PKR8"/>
<reference evidence="1" key="1">
    <citation type="journal article" date="2013" name="BMC Genomics">
        <title>Unscrambling butterfly oogenesis.</title>
        <authorList>
            <person name="Carter J.M."/>
            <person name="Baker S.C."/>
            <person name="Pink R."/>
            <person name="Carter D.R."/>
            <person name="Collins A."/>
            <person name="Tomlin J."/>
            <person name="Gibbs M."/>
            <person name="Breuker C.J."/>
        </authorList>
    </citation>
    <scope>NUCLEOTIDE SEQUENCE</scope>
    <source>
        <tissue evidence="1">Ovary</tissue>
    </source>
</reference>
<proteinExistence type="predicted"/>
<reference evidence="1" key="2">
    <citation type="submission" date="2013-05" db="EMBL/GenBank/DDBJ databases">
        <authorList>
            <person name="Carter J.-M."/>
            <person name="Baker S.C."/>
            <person name="Pink R."/>
            <person name="Carter D.R.F."/>
            <person name="Collins A."/>
            <person name="Tomlin J."/>
            <person name="Gibbs M."/>
            <person name="Breuker C.J."/>
        </authorList>
    </citation>
    <scope>NUCLEOTIDE SEQUENCE</scope>
    <source>
        <tissue evidence="1">Ovary</tissue>
    </source>
</reference>
<dbReference type="EMBL" id="GAIX01002112">
    <property type="protein sequence ID" value="JAA90448.1"/>
    <property type="molecule type" value="Transcribed_RNA"/>
</dbReference>
<evidence type="ECO:0000313" key="1">
    <source>
        <dbReference type="EMBL" id="JAA90448.1"/>
    </source>
</evidence>